<keyword evidence="7" id="KW-0325">Glycoprotein</keyword>
<dbReference type="InterPro" id="IPR000175">
    <property type="entry name" value="Na/ntran_symport"/>
</dbReference>
<feature type="transmembrane region" description="Helical" evidence="12">
    <location>
        <begin position="75"/>
        <end position="95"/>
    </location>
</feature>
<evidence type="ECO:0000256" key="7">
    <source>
        <dbReference type="ARBA" id="ARBA00023180"/>
    </source>
</evidence>
<reference evidence="14" key="2">
    <citation type="submission" date="2025-08" db="UniProtKB">
        <authorList>
            <consortium name="RefSeq"/>
        </authorList>
    </citation>
    <scope>IDENTIFICATION</scope>
    <source>
        <tissue evidence="14">Whole sample</tissue>
    </source>
</reference>
<feature type="binding site" evidence="8">
    <location>
        <position position="426"/>
    </location>
    <ligand>
        <name>Na(+)</name>
        <dbReference type="ChEBI" id="CHEBI:29101"/>
        <label>1</label>
    </ligand>
</feature>
<organism evidence="13 14">
    <name type="scientific">Crassostrea virginica</name>
    <name type="common">Eastern oyster</name>
    <dbReference type="NCBI Taxonomy" id="6565"/>
    <lineage>
        <taxon>Eukaryota</taxon>
        <taxon>Metazoa</taxon>
        <taxon>Spiralia</taxon>
        <taxon>Lophotrochozoa</taxon>
        <taxon>Mollusca</taxon>
        <taxon>Bivalvia</taxon>
        <taxon>Autobranchia</taxon>
        <taxon>Pteriomorphia</taxon>
        <taxon>Ostreida</taxon>
        <taxon>Ostreoidea</taxon>
        <taxon>Ostreidae</taxon>
        <taxon>Crassostrea</taxon>
    </lineage>
</organism>
<feature type="binding site" evidence="8">
    <location>
        <position position="61"/>
    </location>
    <ligand>
        <name>Na(+)</name>
        <dbReference type="ChEBI" id="CHEBI:29101"/>
        <label>1</label>
    </ligand>
</feature>
<feature type="transmembrane region" description="Helical" evidence="12">
    <location>
        <begin position="526"/>
        <end position="547"/>
    </location>
</feature>
<evidence type="ECO:0000256" key="2">
    <source>
        <dbReference type="ARBA" id="ARBA00006459"/>
    </source>
</evidence>
<keyword evidence="9" id="KW-1015">Disulfide bond</keyword>
<comment type="subcellular location">
    <subcellularLocation>
        <location evidence="1">Membrane</location>
        <topology evidence="1">Multi-pass membrane protein</topology>
    </subcellularLocation>
</comment>
<keyword evidence="13" id="KW-1185">Reference proteome</keyword>
<feature type="transmembrane region" description="Helical" evidence="12">
    <location>
        <begin position="410"/>
        <end position="429"/>
    </location>
</feature>
<feature type="transmembrane region" description="Helical" evidence="12">
    <location>
        <begin position="240"/>
        <end position="260"/>
    </location>
</feature>
<evidence type="ECO:0000256" key="6">
    <source>
        <dbReference type="ARBA" id="ARBA00023136"/>
    </source>
</evidence>
<dbReference type="InterPro" id="IPR037272">
    <property type="entry name" value="SNS_sf"/>
</dbReference>
<dbReference type="PROSITE" id="PS00610">
    <property type="entry name" value="NA_NEUROTRAN_SYMP_1"/>
    <property type="match status" value="1"/>
</dbReference>
<keyword evidence="4 10" id="KW-0812">Transmembrane</keyword>
<feature type="transmembrane region" description="Helical" evidence="12">
    <location>
        <begin position="481"/>
        <end position="505"/>
    </location>
</feature>
<dbReference type="Proteomes" id="UP000694844">
    <property type="component" value="Chromosome 1"/>
</dbReference>
<dbReference type="AlphaFoldDB" id="A0A8B8C7F6"/>
<dbReference type="PROSITE" id="PS50267">
    <property type="entry name" value="NA_NEUROTRAN_SYMP_3"/>
    <property type="match status" value="1"/>
</dbReference>
<feature type="binding site" evidence="8">
    <location>
        <position position="54"/>
    </location>
    <ligand>
        <name>Na(+)</name>
        <dbReference type="ChEBI" id="CHEBI:29101"/>
        <label>1</label>
    </ligand>
</feature>
<feature type="transmembrane region" description="Helical" evidence="12">
    <location>
        <begin position="450"/>
        <end position="475"/>
    </location>
</feature>
<dbReference type="PRINTS" id="PR00176">
    <property type="entry name" value="NANEUSMPORT"/>
</dbReference>
<reference evidence="13" key="1">
    <citation type="submission" date="2024-06" db="UniProtKB">
        <authorList>
            <consortium name="RefSeq"/>
        </authorList>
    </citation>
    <scope>NUCLEOTIDE SEQUENCE [LARGE SCALE GENOMIC DNA]</scope>
</reference>
<feature type="binding site" evidence="8">
    <location>
        <position position="425"/>
    </location>
    <ligand>
        <name>Na(+)</name>
        <dbReference type="ChEBI" id="CHEBI:29101"/>
        <label>1</label>
    </ligand>
</feature>
<dbReference type="PANTHER" id="PTHR11616:SF321">
    <property type="entry name" value="SODIUM-DEPENDENT NUTRIENT AMINO ACID TRANSPORTER 1-RELATED"/>
    <property type="match status" value="1"/>
</dbReference>
<keyword evidence="8" id="KW-0915">Sodium</keyword>
<name>A0A8B8C7F6_CRAVI</name>
<keyword evidence="8" id="KW-0479">Metal-binding</keyword>
<evidence type="ECO:0000256" key="8">
    <source>
        <dbReference type="PIRSR" id="PIRSR600175-1"/>
    </source>
</evidence>
<keyword evidence="5 12" id="KW-1133">Transmembrane helix</keyword>
<evidence type="ECO:0000256" key="4">
    <source>
        <dbReference type="ARBA" id="ARBA00022692"/>
    </source>
</evidence>
<comment type="similarity">
    <text evidence="2 10">Belongs to the sodium:neurotransmitter symporter (SNF) (TC 2.A.22) family.</text>
</comment>
<evidence type="ECO:0000256" key="9">
    <source>
        <dbReference type="PIRSR" id="PIRSR600175-2"/>
    </source>
</evidence>
<sequence>MNTARKEMELYSKCSVEDPSLEDDQSSSTETDQSETQERGRWGAKLDYMLSMVGYCVGLGNIWRFPYLCMRNGGGAFLIPFLFFLLACGLPLYFLEVSLGQFTGRGCFHVWEACPLFKGIGVGMFNVLFVVTLYYNIINTWTLYYLGSSFFTPLPWTTCDNAWNTPKCLHQSPNSLQQNGNSSLYGAYNSSLQSSVNSSNVNATILTVIGNVSDSTTSLEEFWFHRVLTLSSGLHDVGGLNWRLTLCFLAAWIVVCLCLIKGVKSLGKVVYVTATLPYLLLTVILIKGLTLPGATDGILFYIRPDFNKLANLQVWLEAGLQVFYSLGPAWGPLITMASYNKFHNNCYRDSIILTLVSEGTSIFGGFAIFTIVGYMAHQTGKPVDEVVQAGPGLAYLVYPEALSQLPFPNLWAVVFFVMLFTVGLDSQFATVEGCMTAISDSVPRLRKHKVFLAILTCSFFVISGLILCSEAGLYIFQLLDWYIAAFGLPLFGLLECLIFGWIYGAENMSRDIEIMLGRGVPVYMRILWCIVTPLLLLLLLISSIYMYRPPMVGSYTYPPYARAIGWFVAALPLIPLPLWAFHVIRNSHGTTWYQKFCSSLQPSEDWKPVSSSECEKYRPGSREMRGGIKAMVLRNLLGKNV</sequence>
<feature type="transmembrane region" description="Helical" evidence="12">
    <location>
        <begin position="322"/>
        <end position="339"/>
    </location>
</feature>
<dbReference type="GO" id="GO:0089718">
    <property type="term" value="P:amino acid import across plasma membrane"/>
    <property type="evidence" value="ECO:0007669"/>
    <property type="project" value="TreeGrafter"/>
</dbReference>
<accession>A0A8B8C7F6</accession>
<keyword evidence="6 12" id="KW-0472">Membrane</keyword>
<feature type="transmembrane region" description="Helical" evidence="12">
    <location>
        <begin position="46"/>
        <end position="63"/>
    </location>
</feature>
<feature type="transmembrane region" description="Helical" evidence="12">
    <location>
        <begin position="351"/>
        <end position="376"/>
    </location>
</feature>
<gene>
    <name evidence="14" type="primary">LOC111116839</name>
</gene>
<dbReference type="SUPFAM" id="SSF161070">
    <property type="entry name" value="SNF-like"/>
    <property type="match status" value="1"/>
</dbReference>
<dbReference type="OrthoDB" id="6150485at2759"/>
<evidence type="ECO:0000256" key="1">
    <source>
        <dbReference type="ARBA" id="ARBA00004141"/>
    </source>
</evidence>
<dbReference type="GO" id="GO:0005886">
    <property type="term" value="C:plasma membrane"/>
    <property type="evidence" value="ECO:0007669"/>
    <property type="project" value="TreeGrafter"/>
</dbReference>
<dbReference type="GeneID" id="111116839"/>
<feature type="binding site" evidence="8">
    <location>
        <position position="57"/>
    </location>
    <ligand>
        <name>Na(+)</name>
        <dbReference type="ChEBI" id="CHEBI:29101"/>
        <label>1</label>
    </ligand>
</feature>
<feature type="region of interest" description="Disordered" evidence="11">
    <location>
        <begin position="14"/>
        <end position="38"/>
    </location>
</feature>
<dbReference type="GO" id="GO:0005283">
    <property type="term" value="F:amino acid:sodium symporter activity"/>
    <property type="evidence" value="ECO:0007669"/>
    <property type="project" value="TreeGrafter"/>
</dbReference>
<dbReference type="KEGG" id="cvn:111116839"/>
<evidence type="ECO:0000256" key="11">
    <source>
        <dbReference type="SAM" id="MobiDB-lite"/>
    </source>
</evidence>
<feature type="transmembrane region" description="Helical" evidence="12">
    <location>
        <begin position="269"/>
        <end position="302"/>
    </location>
</feature>
<evidence type="ECO:0000313" key="13">
    <source>
        <dbReference type="Proteomes" id="UP000694844"/>
    </source>
</evidence>
<dbReference type="Pfam" id="PF00209">
    <property type="entry name" value="SNF"/>
    <property type="match status" value="1"/>
</dbReference>
<evidence type="ECO:0000256" key="12">
    <source>
        <dbReference type="SAM" id="Phobius"/>
    </source>
</evidence>
<feature type="binding site" evidence="8">
    <location>
        <position position="325"/>
    </location>
    <ligand>
        <name>Na(+)</name>
        <dbReference type="ChEBI" id="CHEBI:29101"/>
        <label>1</label>
    </ligand>
</feature>
<proteinExistence type="inferred from homology"/>
<feature type="transmembrane region" description="Helical" evidence="12">
    <location>
        <begin position="559"/>
        <end position="581"/>
    </location>
</feature>
<evidence type="ECO:0000256" key="3">
    <source>
        <dbReference type="ARBA" id="ARBA00022448"/>
    </source>
</evidence>
<keyword evidence="10" id="KW-0769">Symport</keyword>
<evidence type="ECO:0000256" key="10">
    <source>
        <dbReference type="RuleBase" id="RU003732"/>
    </source>
</evidence>
<keyword evidence="3 10" id="KW-0813">Transport</keyword>
<dbReference type="GO" id="GO:0046872">
    <property type="term" value="F:metal ion binding"/>
    <property type="evidence" value="ECO:0007669"/>
    <property type="project" value="UniProtKB-KW"/>
</dbReference>
<protein>
    <recommendedName>
        <fullName evidence="10">Transporter</fullName>
    </recommendedName>
</protein>
<dbReference type="RefSeq" id="XP_022311565.1">
    <property type="nucleotide sequence ID" value="XM_022455857.1"/>
</dbReference>
<feature type="transmembrane region" description="Helical" evidence="12">
    <location>
        <begin position="116"/>
        <end position="137"/>
    </location>
</feature>
<evidence type="ECO:0000256" key="5">
    <source>
        <dbReference type="ARBA" id="ARBA00022989"/>
    </source>
</evidence>
<dbReference type="PANTHER" id="PTHR11616">
    <property type="entry name" value="SODIUM/CHLORIDE DEPENDENT TRANSPORTER"/>
    <property type="match status" value="1"/>
</dbReference>
<evidence type="ECO:0000313" key="14">
    <source>
        <dbReference type="RefSeq" id="XP_022311565.1"/>
    </source>
</evidence>
<feature type="disulfide bond" evidence="9">
    <location>
        <begin position="159"/>
        <end position="168"/>
    </location>
</feature>